<dbReference type="EMBL" id="JBHSIT010000003">
    <property type="protein sequence ID" value="MFC4908466.1"/>
    <property type="molecule type" value="Genomic_DNA"/>
</dbReference>
<evidence type="ECO:0000256" key="1">
    <source>
        <dbReference type="SAM" id="MobiDB-lite"/>
    </source>
</evidence>
<protein>
    <submittedName>
        <fullName evidence="2">DUF4291 family protein</fullName>
    </submittedName>
</protein>
<reference evidence="3" key="1">
    <citation type="journal article" date="2019" name="Int. J. Syst. Evol. Microbiol.">
        <title>The Global Catalogue of Microorganisms (GCM) 10K type strain sequencing project: providing services to taxonomists for standard genome sequencing and annotation.</title>
        <authorList>
            <consortium name="The Broad Institute Genomics Platform"/>
            <consortium name="The Broad Institute Genome Sequencing Center for Infectious Disease"/>
            <person name="Wu L."/>
            <person name="Ma J."/>
        </authorList>
    </citation>
    <scope>NUCLEOTIDE SEQUENCE [LARGE SCALE GENOMIC DNA]</scope>
    <source>
        <strain evidence="3">KLKA75</strain>
    </source>
</reference>
<organism evidence="2 3">
    <name type="scientific">Actinomadura gamaensis</name>
    <dbReference type="NCBI Taxonomy" id="1763541"/>
    <lineage>
        <taxon>Bacteria</taxon>
        <taxon>Bacillati</taxon>
        <taxon>Actinomycetota</taxon>
        <taxon>Actinomycetes</taxon>
        <taxon>Streptosporangiales</taxon>
        <taxon>Thermomonosporaceae</taxon>
        <taxon>Actinomadura</taxon>
    </lineage>
</organism>
<dbReference type="Pfam" id="PF14124">
    <property type="entry name" value="DUF4291"/>
    <property type="match status" value="1"/>
</dbReference>
<sequence length="52" mass="5884">MRTRETRAAYDHDSLTAYQASSPPTAAPPQNHGHFLPRFSRTNTTRIKPSFP</sequence>
<proteinExistence type="predicted"/>
<dbReference type="Proteomes" id="UP001595872">
    <property type="component" value="Unassembled WGS sequence"/>
</dbReference>
<feature type="compositionally biased region" description="Polar residues" evidence="1">
    <location>
        <begin position="40"/>
        <end position="52"/>
    </location>
</feature>
<feature type="compositionally biased region" description="Low complexity" evidence="1">
    <location>
        <begin position="18"/>
        <end position="30"/>
    </location>
</feature>
<accession>A0ABV9TYF4</accession>
<comment type="caution">
    <text evidence="2">The sequence shown here is derived from an EMBL/GenBank/DDBJ whole genome shotgun (WGS) entry which is preliminary data.</text>
</comment>
<keyword evidence="3" id="KW-1185">Reference proteome</keyword>
<dbReference type="RefSeq" id="WP_378255092.1">
    <property type="nucleotide sequence ID" value="NZ_JBHSIT010000003.1"/>
</dbReference>
<gene>
    <name evidence="2" type="ORF">ACFPCY_14125</name>
</gene>
<feature type="region of interest" description="Disordered" evidence="1">
    <location>
        <begin position="18"/>
        <end position="52"/>
    </location>
</feature>
<evidence type="ECO:0000313" key="3">
    <source>
        <dbReference type="Proteomes" id="UP001595872"/>
    </source>
</evidence>
<dbReference type="InterPro" id="IPR025633">
    <property type="entry name" value="DUF4291"/>
</dbReference>
<evidence type="ECO:0000313" key="2">
    <source>
        <dbReference type="EMBL" id="MFC4908466.1"/>
    </source>
</evidence>
<name>A0ABV9TYF4_9ACTN</name>